<gene>
    <name evidence="2" type="ORF">Q5P01_001426</name>
</gene>
<accession>A0AA88NYV4</accession>
<feature type="compositionally biased region" description="Polar residues" evidence="1">
    <location>
        <begin position="110"/>
        <end position="130"/>
    </location>
</feature>
<evidence type="ECO:0000256" key="1">
    <source>
        <dbReference type="SAM" id="MobiDB-lite"/>
    </source>
</evidence>
<dbReference type="EMBL" id="JAUPFM010000001">
    <property type="protein sequence ID" value="KAK2861893.1"/>
    <property type="molecule type" value="Genomic_DNA"/>
</dbReference>
<dbReference type="Proteomes" id="UP001187415">
    <property type="component" value="Unassembled WGS sequence"/>
</dbReference>
<evidence type="ECO:0000313" key="3">
    <source>
        <dbReference type="Proteomes" id="UP001187415"/>
    </source>
</evidence>
<comment type="caution">
    <text evidence="2">The sequence shown here is derived from an EMBL/GenBank/DDBJ whole genome shotgun (WGS) entry which is preliminary data.</text>
</comment>
<evidence type="ECO:0000313" key="2">
    <source>
        <dbReference type="EMBL" id="KAK2861893.1"/>
    </source>
</evidence>
<dbReference type="AlphaFoldDB" id="A0AA88NYV4"/>
<protein>
    <submittedName>
        <fullName evidence="2">Uncharacterized protein</fullName>
    </submittedName>
</protein>
<reference evidence="2" key="1">
    <citation type="submission" date="2023-07" db="EMBL/GenBank/DDBJ databases">
        <title>Chromosome-level Genome Assembly of Striped Snakehead (Channa striata).</title>
        <authorList>
            <person name="Liu H."/>
        </authorList>
    </citation>
    <scope>NUCLEOTIDE SEQUENCE</scope>
    <source>
        <strain evidence="2">Gz</strain>
        <tissue evidence="2">Muscle</tissue>
    </source>
</reference>
<keyword evidence="3" id="KW-1185">Reference proteome</keyword>
<name>A0AA88NYV4_CHASR</name>
<organism evidence="2 3">
    <name type="scientific">Channa striata</name>
    <name type="common">Snakehead murrel</name>
    <name type="synonym">Ophicephalus striatus</name>
    <dbReference type="NCBI Taxonomy" id="64152"/>
    <lineage>
        <taxon>Eukaryota</taxon>
        <taxon>Metazoa</taxon>
        <taxon>Chordata</taxon>
        <taxon>Craniata</taxon>
        <taxon>Vertebrata</taxon>
        <taxon>Euteleostomi</taxon>
        <taxon>Actinopterygii</taxon>
        <taxon>Neopterygii</taxon>
        <taxon>Teleostei</taxon>
        <taxon>Neoteleostei</taxon>
        <taxon>Acanthomorphata</taxon>
        <taxon>Anabantaria</taxon>
        <taxon>Anabantiformes</taxon>
        <taxon>Channoidei</taxon>
        <taxon>Channidae</taxon>
        <taxon>Channa</taxon>
    </lineage>
</organism>
<feature type="compositionally biased region" description="Low complexity" evidence="1">
    <location>
        <begin position="75"/>
        <end position="89"/>
    </location>
</feature>
<proteinExistence type="predicted"/>
<sequence length="176" mass="18982">MRARNPFRRPHAAHIAKPVRPGHYPVCSPTNPFFIRGYSDHPIAFCNQQAAAAAAAAAAADAAAPESKRRLPEANSNQNSSSQQLDSQNCDAHDNDVQNIMLPAEAVNPPDSNTAEMLDSENGNTTDINDNSLCLNRRQPANRPEANIVSEASSVNLHAADPRPHTVSFPSHPHLL</sequence>
<feature type="region of interest" description="Disordered" evidence="1">
    <location>
        <begin position="64"/>
        <end position="130"/>
    </location>
</feature>